<dbReference type="CDD" id="cd04394">
    <property type="entry name" value="RhoGAP-ARHGAP11A"/>
    <property type="match status" value="1"/>
</dbReference>
<dbReference type="Pfam" id="PF00620">
    <property type="entry name" value="RhoGAP"/>
    <property type="match status" value="1"/>
</dbReference>
<dbReference type="AlphaFoldDB" id="A0A4W2G456"/>
<accession>A0A4W2G456</accession>
<feature type="region of interest" description="Disordered" evidence="8">
    <location>
        <begin position="735"/>
        <end position="764"/>
    </location>
</feature>
<keyword evidence="2" id="KW-0343">GTPase activation</keyword>
<evidence type="ECO:0000259" key="9">
    <source>
        <dbReference type="PROSITE" id="PS50238"/>
    </source>
</evidence>
<dbReference type="SUPFAM" id="SSF48350">
    <property type="entry name" value="GTPase activation domain, GAP"/>
    <property type="match status" value="1"/>
</dbReference>
<dbReference type="FunFam" id="1.10.555.10:FF:000042">
    <property type="entry name" value="rho GTPase-activating protein 11A isoform X1"/>
    <property type="match status" value="1"/>
</dbReference>
<evidence type="ECO:0000313" key="10">
    <source>
        <dbReference type="Ensembl" id="ENSBIXP00005013215.1"/>
    </source>
</evidence>
<dbReference type="GeneTree" id="ENSGT00940000155312"/>
<evidence type="ECO:0000256" key="4">
    <source>
        <dbReference type="ARBA" id="ARBA00023242"/>
    </source>
</evidence>
<feature type="compositionally biased region" description="Polar residues" evidence="8">
    <location>
        <begin position="538"/>
        <end position="567"/>
    </location>
</feature>
<evidence type="ECO:0000256" key="2">
    <source>
        <dbReference type="ARBA" id="ARBA00022468"/>
    </source>
</evidence>
<comment type="subcellular location">
    <subcellularLocation>
        <location evidence="1">Nucleus</location>
    </subcellularLocation>
</comment>
<feature type="region of interest" description="Disordered" evidence="8">
    <location>
        <begin position="462"/>
        <end position="487"/>
    </location>
</feature>
<gene>
    <name evidence="10" type="primary">ARHGAP11A</name>
</gene>
<reference evidence="10" key="2">
    <citation type="submission" date="2025-08" db="UniProtKB">
        <authorList>
            <consortium name="Ensembl"/>
        </authorList>
    </citation>
    <scope>IDENTIFICATION</scope>
</reference>
<proteinExistence type="predicted"/>
<keyword evidence="4" id="KW-0539">Nucleus</keyword>
<name>A0A4W2G456_BOBOX</name>
<dbReference type="InterPro" id="IPR000198">
    <property type="entry name" value="RhoGAP_dom"/>
</dbReference>
<protein>
    <recommendedName>
        <fullName evidence="6">Rho GTPase-activating protein 11A</fullName>
    </recommendedName>
    <alternativeName>
        <fullName evidence="7">Rho-type GTPase-activating protein 11A</fullName>
    </alternativeName>
</protein>
<evidence type="ECO:0000256" key="6">
    <source>
        <dbReference type="ARBA" id="ARBA00071528"/>
    </source>
</evidence>
<evidence type="ECO:0000256" key="5">
    <source>
        <dbReference type="ARBA" id="ARBA00055252"/>
    </source>
</evidence>
<dbReference type="GO" id="GO:0005634">
    <property type="term" value="C:nucleus"/>
    <property type="evidence" value="ECO:0007669"/>
    <property type="project" value="UniProtKB-SubCell"/>
</dbReference>
<feature type="compositionally biased region" description="Low complexity" evidence="8">
    <location>
        <begin position="735"/>
        <end position="746"/>
    </location>
</feature>
<evidence type="ECO:0000256" key="3">
    <source>
        <dbReference type="ARBA" id="ARBA00022553"/>
    </source>
</evidence>
<organism evidence="10 11">
    <name type="scientific">Bos indicus x Bos taurus</name>
    <name type="common">Hybrid cattle</name>
    <dbReference type="NCBI Taxonomy" id="30522"/>
    <lineage>
        <taxon>Eukaryota</taxon>
        <taxon>Metazoa</taxon>
        <taxon>Chordata</taxon>
        <taxon>Craniata</taxon>
        <taxon>Vertebrata</taxon>
        <taxon>Euteleostomi</taxon>
        <taxon>Mammalia</taxon>
        <taxon>Eutheria</taxon>
        <taxon>Laurasiatheria</taxon>
        <taxon>Artiodactyla</taxon>
        <taxon>Ruminantia</taxon>
        <taxon>Pecora</taxon>
        <taxon>Bovidae</taxon>
        <taxon>Bovinae</taxon>
        <taxon>Bos</taxon>
    </lineage>
</organism>
<feature type="domain" description="Rho-GAP" evidence="9">
    <location>
        <begin position="52"/>
        <end position="242"/>
    </location>
</feature>
<evidence type="ECO:0000256" key="8">
    <source>
        <dbReference type="SAM" id="MobiDB-lite"/>
    </source>
</evidence>
<feature type="compositionally biased region" description="Polar residues" evidence="8">
    <location>
        <begin position="631"/>
        <end position="641"/>
    </location>
</feature>
<dbReference type="Ensembl" id="ENSBIXT00005046558.1">
    <property type="protein sequence ID" value="ENSBIXP00005013215.1"/>
    <property type="gene ID" value="ENSBIXG00005017386.1"/>
</dbReference>
<dbReference type="GO" id="GO:0007165">
    <property type="term" value="P:signal transduction"/>
    <property type="evidence" value="ECO:0007669"/>
    <property type="project" value="InterPro"/>
</dbReference>
<comment type="function">
    <text evidence="5">GTPase activator for the Rho-type GTPases by converting them to an inactive GDP-bound state.</text>
</comment>
<feature type="region of interest" description="Disordered" evidence="8">
    <location>
        <begin position="534"/>
        <end position="567"/>
    </location>
</feature>
<dbReference type="PANTHER" id="PTHR15670:SF4">
    <property type="entry name" value="RHO GTPASE-ACTIVATING PROTEIN 11A"/>
    <property type="match status" value="1"/>
</dbReference>
<dbReference type="SMART" id="SM00324">
    <property type="entry name" value="RhoGAP"/>
    <property type="match status" value="1"/>
</dbReference>
<keyword evidence="3" id="KW-0597">Phosphoprotein</keyword>
<dbReference type="Proteomes" id="UP000429181">
    <property type="component" value="Chromosome 10"/>
</dbReference>
<dbReference type="GO" id="GO:0005096">
    <property type="term" value="F:GTPase activator activity"/>
    <property type="evidence" value="ECO:0007669"/>
    <property type="project" value="UniProtKB-KW"/>
</dbReference>
<evidence type="ECO:0000313" key="11">
    <source>
        <dbReference type="Proteomes" id="UP000429181"/>
    </source>
</evidence>
<dbReference type="InterPro" id="IPR042869">
    <property type="entry name" value="ARHGAP11A/B"/>
</dbReference>
<dbReference type="PROSITE" id="PS50238">
    <property type="entry name" value="RHOGAP"/>
    <property type="match status" value="1"/>
</dbReference>
<dbReference type="Gene3D" id="1.10.555.10">
    <property type="entry name" value="Rho GTPase activation protein"/>
    <property type="match status" value="1"/>
</dbReference>
<feature type="compositionally biased region" description="Basic and acidic residues" evidence="8">
    <location>
        <begin position="643"/>
        <end position="659"/>
    </location>
</feature>
<dbReference type="InterPro" id="IPR008936">
    <property type="entry name" value="Rho_GTPase_activation_prot"/>
</dbReference>
<evidence type="ECO:0000256" key="1">
    <source>
        <dbReference type="ARBA" id="ARBA00004123"/>
    </source>
</evidence>
<reference evidence="10 11" key="1">
    <citation type="submission" date="2018-11" db="EMBL/GenBank/DDBJ databases">
        <title>Haplotype-resolved cattle genomes.</title>
        <authorList>
            <person name="Low W.Y."/>
            <person name="Tearle R."/>
            <person name="Bickhart D.M."/>
            <person name="Rosen B.D."/>
            <person name="Koren S."/>
            <person name="Rhie A."/>
            <person name="Hiendleder S."/>
            <person name="Phillippy A.M."/>
            <person name="Smith T.P.L."/>
            <person name="Williams J.L."/>
        </authorList>
    </citation>
    <scope>NUCLEOTIDE SEQUENCE [LARGE SCALE GENOMIC DNA]</scope>
</reference>
<sequence>MSGMWDQRLVRLAVVQQLRAAYGIKVKGGRAQCDRRRQETATTEIVGKIFGVPLNALPQSVVPEYGHIPSFLVDACTSLEEHVHTEGLFRKSGSVIRLKALKNKLDHGERCLSSAPPCDTAGLLKQFFRELPEPILPADLHEALFKAQQLKTEEKNKATLLLSCLMADHTIDILRYFFNFLRKVSLRSSENKMDSSNLAVIFAPNLLQTSEGHEKMSANTEKKLRLQAAVVQTFIDYASDIGHVPDFILEKIPAMLGIDGLCATPSLEGFEEGDYETPGDYKRKRRQSVGAQLSVSPTILTPNAKRKLPVDSHGLSSKKRKSIKHNFNFELLPSNLFSSSSTPISVHCDTSPEGSSQSSFSPVAISGNHLISTNVLRRSKRLASKKVCRVESGKAGCFSPKISRKEKVRRSLRLKFNLGKNSKDGNECSGVNRSENVGRRLANQQSLKNRIDSVKTGLLFSPDTDERLTQKGSKKISKSEENLLTPEQLSGTNYRISWIGPSNSDFQEVDGNEASPIDGTLEVENSSLEPDMMVEKSPVSSSGLTPPNVHSQHSNNTTGSSLSGDENNLTTETVVKIQKAFSESGSNLHALINHKQSSLTNVEKVKFNETSSTKGSPEKNLLKTNLTVIESNGHHTSNNEDSFSERDFSLHQPQKSDREATVKCYSTQLKIQLENNIHFNIPTDYLSKQELPSDEHVRKQESPRDTLNTKLKENENLIEENLLKHTASGEVVASTSSLGQSTCSSTNLSKPSPGGIIKQQSPVETRDETVSECLQMTKHGRVSDHIQWFNNLSLNEPNRTKVKSPLKFQRTPVRQSVRRISSLLEYGGQPPRRKLASLGDTASPLVKSVSCESALPSCVESMTKDSSHPCTRSGPKEQKSSSCKQSNIDMISKSSMEVTSTSFLQMKRHPNSVNASLGSTRVCKQEVISNSQIKVPLDDLTNHDIVKSIVSNDKVFPPGVNSRVLRKPSEKERIWYKGSPKNPIGKLQLLPTSKPVDL</sequence>
<evidence type="ECO:0000256" key="7">
    <source>
        <dbReference type="ARBA" id="ARBA00079128"/>
    </source>
</evidence>
<feature type="region of interest" description="Disordered" evidence="8">
    <location>
        <begin position="631"/>
        <end position="659"/>
    </location>
</feature>
<dbReference type="PANTHER" id="PTHR15670">
    <property type="entry name" value="RHO GTPASE ACTIVATING PROTEIN 11A"/>
    <property type="match status" value="1"/>
</dbReference>
<feature type="region of interest" description="Disordered" evidence="8">
    <location>
        <begin position="861"/>
        <end position="888"/>
    </location>
</feature>
<feature type="region of interest" description="Disordered" evidence="8">
    <location>
        <begin position="273"/>
        <end position="296"/>
    </location>
</feature>